<sequence length="484" mass="55695">MSFQNQSTPYNMLIKQESPAPPAFVSPAINQSANQHATSNSSTSDTTYNRFQNLEEENRRLKDDINSLKQLLQTVAINPNSNNTSNNNSNTSTPKNNKSTRKSLTPAQLKKEKDGANHDLDCVPLDHIGKKLLTSCYELARCLMNRQSATDAVPDPPTVHERNWIKGFFDVSDILPTDNAGSRIAQCKVVPIQGTSKIDNDYVQYVHATMRRWGIPRFTMDWEKHWDDRFNQIMCQFFIQVWKWGLTCTRFGLIAQHEASRINMDNHTLMAIYWQHAKSLRRYYKRSKKGENMLNIQLTTVSNQKSTARQLYLQEQGIHIRFTRFNISLAKTPFWRSAKATEFIEWIEKRRRTQKVPVVPKFKKIGGFGNRAALRPRRQPVPEIIDEKCAIPIGLPQDFYALEFLATLSFAEKKALHASPNLFDMIDHFDSIIPACEGNFHQYPNEAHIDYAAQDWPDSDGEDEIELIANDSVQVKIEEDQEML</sequence>
<gene>
    <name evidence="2" type="ORF">VP01_1024g4</name>
</gene>
<accession>A0A0L6VUP6</accession>
<evidence type="ECO:0000256" key="1">
    <source>
        <dbReference type="SAM" id="MobiDB-lite"/>
    </source>
</evidence>
<proteinExistence type="predicted"/>
<name>A0A0L6VUP6_9BASI</name>
<dbReference type="VEuPathDB" id="FungiDB:VP01_1024g4"/>
<feature type="compositionally biased region" description="Low complexity" evidence="1">
    <location>
        <begin position="78"/>
        <end position="97"/>
    </location>
</feature>
<dbReference type="EMBL" id="LAVV01000277">
    <property type="protein sequence ID" value="KNZ64473.1"/>
    <property type="molecule type" value="Genomic_DNA"/>
</dbReference>
<evidence type="ECO:0000313" key="2">
    <source>
        <dbReference type="EMBL" id="KNZ64473.1"/>
    </source>
</evidence>
<dbReference type="Proteomes" id="UP000037035">
    <property type="component" value="Unassembled WGS sequence"/>
</dbReference>
<reference evidence="2 3" key="1">
    <citation type="submission" date="2015-08" db="EMBL/GenBank/DDBJ databases">
        <title>Next Generation Sequencing and Analysis of the Genome of Puccinia sorghi L Schw, the Causal Agent of Maize Common Rust.</title>
        <authorList>
            <person name="Rochi L."/>
            <person name="Burguener G."/>
            <person name="Darino M."/>
            <person name="Turjanski A."/>
            <person name="Kreff E."/>
            <person name="Dieguez M.J."/>
            <person name="Sacco F."/>
        </authorList>
    </citation>
    <scope>NUCLEOTIDE SEQUENCE [LARGE SCALE GENOMIC DNA]</scope>
    <source>
        <strain evidence="2 3">RO10H11247</strain>
    </source>
</reference>
<dbReference type="OrthoDB" id="10410897at2759"/>
<keyword evidence="3" id="KW-1185">Reference proteome</keyword>
<comment type="caution">
    <text evidence="2">The sequence shown here is derived from an EMBL/GenBank/DDBJ whole genome shotgun (WGS) entry which is preliminary data.</text>
</comment>
<organism evidence="2 3">
    <name type="scientific">Puccinia sorghi</name>
    <dbReference type="NCBI Taxonomy" id="27349"/>
    <lineage>
        <taxon>Eukaryota</taxon>
        <taxon>Fungi</taxon>
        <taxon>Dikarya</taxon>
        <taxon>Basidiomycota</taxon>
        <taxon>Pucciniomycotina</taxon>
        <taxon>Pucciniomycetes</taxon>
        <taxon>Pucciniales</taxon>
        <taxon>Pucciniaceae</taxon>
        <taxon>Puccinia</taxon>
    </lineage>
</organism>
<feature type="region of interest" description="Disordered" evidence="1">
    <location>
        <begin position="77"/>
        <end position="113"/>
    </location>
</feature>
<dbReference type="AlphaFoldDB" id="A0A0L6VUP6"/>
<protein>
    <submittedName>
        <fullName evidence="2">Uncharacterized protein</fullName>
    </submittedName>
</protein>
<evidence type="ECO:0000313" key="3">
    <source>
        <dbReference type="Proteomes" id="UP000037035"/>
    </source>
</evidence>